<dbReference type="InterPro" id="IPR029063">
    <property type="entry name" value="SAM-dependent_MTases_sf"/>
</dbReference>
<comment type="caution">
    <text evidence="3">The sequence shown here is derived from an EMBL/GenBank/DDBJ whole genome shotgun (WGS) entry which is preliminary data.</text>
</comment>
<dbReference type="GO" id="GO:0052913">
    <property type="term" value="F:16S rRNA (guanine(966)-N(2))-methyltransferase activity"/>
    <property type="evidence" value="ECO:0007669"/>
    <property type="project" value="UniProtKB-EC"/>
</dbReference>
<gene>
    <name evidence="3" type="ORF">APY04_1404</name>
</gene>
<evidence type="ECO:0000313" key="3">
    <source>
        <dbReference type="EMBL" id="KWT69321.1"/>
    </source>
</evidence>
<dbReference type="CDD" id="cd02440">
    <property type="entry name" value="AdoMet_MTases"/>
    <property type="match status" value="1"/>
</dbReference>
<sequence length="155" mass="16729">MFNILAHGVPELTLEGARVIDLFAGTGALGLEALSRGAGFCLFVDSDAQSRALIRTNIEKFGLTGVTRIFRRDATDLGPVGTMAPFNLAFLDPPYDQGLGERALASMVEGGWLTRGAIVIAEERADNTFTPPANFTELDRRTYGDTQIVIMRHAA</sequence>
<evidence type="ECO:0000256" key="2">
    <source>
        <dbReference type="ARBA" id="ARBA00022679"/>
    </source>
</evidence>
<dbReference type="Pfam" id="PF03602">
    <property type="entry name" value="Cons_hypoth95"/>
    <property type="match status" value="1"/>
</dbReference>
<accession>A0A109BI99</accession>
<dbReference type="EMBL" id="LMTR01000045">
    <property type="protein sequence ID" value="KWT69321.1"/>
    <property type="molecule type" value="Genomic_DNA"/>
</dbReference>
<dbReference type="PATRIC" id="fig|121290.4.peg.2640"/>
<dbReference type="PANTHER" id="PTHR43542:SF1">
    <property type="entry name" value="METHYLTRANSFERASE"/>
    <property type="match status" value="1"/>
</dbReference>
<dbReference type="PANTHER" id="PTHR43542">
    <property type="entry name" value="METHYLTRANSFERASE"/>
    <property type="match status" value="1"/>
</dbReference>
<name>A0A109BI99_HYPSL</name>
<dbReference type="InterPro" id="IPR004398">
    <property type="entry name" value="RNA_MeTrfase_RsmD"/>
</dbReference>
<proteinExistence type="predicted"/>
<dbReference type="Proteomes" id="UP000059074">
    <property type="component" value="Unassembled WGS sequence"/>
</dbReference>
<keyword evidence="4" id="KW-1185">Reference proteome</keyword>
<dbReference type="Gene3D" id="3.40.50.150">
    <property type="entry name" value="Vaccinia Virus protein VP39"/>
    <property type="match status" value="1"/>
</dbReference>
<dbReference type="SUPFAM" id="SSF53335">
    <property type="entry name" value="S-adenosyl-L-methionine-dependent methyltransferases"/>
    <property type="match status" value="1"/>
</dbReference>
<reference evidence="3 4" key="1">
    <citation type="submission" date="2015-10" db="EMBL/GenBank/DDBJ databases">
        <title>Transcriptomic analysis of a linuron degrading triple-species bacterial consortium.</title>
        <authorList>
            <person name="Albers P."/>
        </authorList>
    </citation>
    <scope>NUCLEOTIDE SEQUENCE [LARGE SCALE GENOMIC DNA]</scope>
    <source>
        <strain evidence="3 4">WDL6</strain>
    </source>
</reference>
<evidence type="ECO:0000256" key="1">
    <source>
        <dbReference type="ARBA" id="ARBA00022603"/>
    </source>
</evidence>
<keyword evidence="1 3" id="KW-0489">Methyltransferase</keyword>
<dbReference type="EC" id="2.1.1.171" evidence="3"/>
<evidence type="ECO:0000313" key="4">
    <source>
        <dbReference type="Proteomes" id="UP000059074"/>
    </source>
</evidence>
<protein>
    <submittedName>
        <fullName evidence="3">16S rRNA (Guanine(966)-N(2))-methyltransferase, SSU rRNA m(2)G966</fullName>
        <ecNumber evidence="3">2.1.1.171</ecNumber>
    </submittedName>
</protein>
<dbReference type="AlphaFoldDB" id="A0A109BI99"/>
<dbReference type="STRING" id="121290.APY04_1404"/>
<keyword evidence="2 3" id="KW-0808">Transferase</keyword>
<organism evidence="3 4">
    <name type="scientific">Hyphomicrobium sulfonivorans</name>
    <dbReference type="NCBI Taxonomy" id="121290"/>
    <lineage>
        <taxon>Bacteria</taxon>
        <taxon>Pseudomonadati</taxon>
        <taxon>Pseudomonadota</taxon>
        <taxon>Alphaproteobacteria</taxon>
        <taxon>Hyphomicrobiales</taxon>
        <taxon>Hyphomicrobiaceae</taxon>
        <taxon>Hyphomicrobium</taxon>
    </lineage>
</organism>
<dbReference type="PIRSF" id="PIRSF004553">
    <property type="entry name" value="CHP00095"/>
    <property type="match status" value="1"/>
</dbReference>